<dbReference type="InterPro" id="IPR045600">
    <property type="entry name" value="RelA/SpoT_AH_RIS"/>
</dbReference>
<dbReference type="CDD" id="cd00077">
    <property type="entry name" value="HDc"/>
    <property type="match status" value="1"/>
</dbReference>
<dbReference type="InterPro" id="IPR045865">
    <property type="entry name" value="ACT-like_dom_sf"/>
</dbReference>
<dbReference type="RefSeq" id="WP_207145049.1">
    <property type="nucleotide sequence ID" value="NZ_JAACYA010000001.1"/>
</dbReference>
<protein>
    <submittedName>
        <fullName evidence="6">Bifunctional (P)ppGpp synthetase/guanosine-3',5'-bis(Diphosphate) 3'-pyrophosphohydrolase</fullName>
    </submittedName>
</protein>
<comment type="caution">
    <text evidence="6">The sequence shown here is derived from an EMBL/GenBank/DDBJ whole genome shotgun (WGS) entry which is preliminary data.</text>
</comment>
<dbReference type="InterPro" id="IPR012676">
    <property type="entry name" value="TGS-like"/>
</dbReference>
<dbReference type="PROSITE" id="PS51880">
    <property type="entry name" value="TGS"/>
    <property type="match status" value="1"/>
</dbReference>
<dbReference type="PANTHER" id="PTHR21262">
    <property type="entry name" value="GUANOSINE-3',5'-BIS DIPHOSPHATE 3'-PYROPHOSPHOHYDROLASE"/>
    <property type="match status" value="1"/>
</dbReference>
<evidence type="ECO:0000313" key="7">
    <source>
        <dbReference type="Proteomes" id="UP000772812"/>
    </source>
</evidence>
<feature type="domain" description="ACT" evidence="3">
    <location>
        <begin position="641"/>
        <end position="712"/>
    </location>
</feature>
<dbReference type="PROSITE" id="PS51831">
    <property type="entry name" value="HD"/>
    <property type="match status" value="1"/>
</dbReference>
<dbReference type="InterPro" id="IPR004095">
    <property type="entry name" value="TGS"/>
</dbReference>
<dbReference type="CDD" id="cd01668">
    <property type="entry name" value="TGS_RSH"/>
    <property type="match status" value="1"/>
</dbReference>
<dbReference type="Proteomes" id="UP000772812">
    <property type="component" value="Unassembled WGS sequence"/>
</dbReference>
<dbReference type="NCBIfam" id="TIGR00691">
    <property type="entry name" value="spoT_relA"/>
    <property type="match status" value="1"/>
</dbReference>
<dbReference type="InterPro" id="IPR004811">
    <property type="entry name" value="RelA/Spo_fam"/>
</dbReference>
<organism evidence="6 7">
    <name type="scientific">Persephonella atlantica</name>
    <dbReference type="NCBI Taxonomy" id="2699429"/>
    <lineage>
        <taxon>Bacteria</taxon>
        <taxon>Pseudomonadati</taxon>
        <taxon>Aquificota</taxon>
        <taxon>Aquificia</taxon>
        <taxon>Aquificales</taxon>
        <taxon>Hydrogenothermaceae</taxon>
        <taxon>Persephonella</taxon>
    </lineage>
</organism>
<dbReference type="Pfam" id="PF13328">
    <property type="entry name" value="HD_4"/>
    <property type="match status" value="1"/>
</dbReference>
<dbReference type="SUPFAM" id="SSF55021">
    <property type="entry name" value="ACT-like"/>
    <property type="match status" value="1"/>
</dbReference>
<dbReference type="SUPFAM" id="SSF81271">
    <property type="entry name" value="TGS-like"/>
    <property type="match status" value="1"/>
</dbReference>
<dbReference type="Pfam" id="PF13291">
    <property type="entry name" value="ACT_4"/>
    <property type="match status" value="1"/>
</dbReference>
<evidence type="ECO:0000313" key="6">
    <source>
        <dbReference type="EMBL" id="MBK3331506.1"/>
    </source>
</evidence>
<dbReference type="Pfam" id="PF04607">
    <property type="entry name" value="RelA_SpoT"/>
    <property type="match status" value="1"/>
</dbReference>
<feature type="domain" description="TGS" evidence="5">
    <location>
        <begin position="390"/>
        <end position="451"/>
    </location>
</feature>
<dbReference type="Gene3D" id="3.10.20.30">
    <property type="match status" value="1"/>
</dbReference>
<evidence type="ECO:0000259" key="3">
    <source>
        <dbReference type="PROSITE" id="PS51671"/>
    </source>
</evidence>
<evidence type="ECO:0000259" key="4">
    <source>
        <dbReference type="PROSITE" id="PS51831"/>
    </source>
</evidence>
<dbReference type="SUPFAM" id="SSF81301">
    <property type="entry name" value="Nucleotidyltransferase"/>
    <property type="match status" value="1"/>
</dbReference>
<dbReference type="EMBL" id="JAACYA010000001">
    <property type="protein sequence ID" value="MBK3331506.1"/>
    <property type="molecule type" value="Genomic_DNA"/>
</dbReference>
<comment type="pathway">
    <text evidence="1">Purine metabolism.</text>
</comment>
<dbReference type="PROSITE" id="PS51671">
    <property type="entry name" value="ACT"/>
    <property type="match status" value="1"/>
</dbReference>
<dbReference type="InterPro" id="IPR043519">
    <property type="entry name" value="NT_sf"/>
</dbReference>
<comment type="similarity">
    <text evidence="2">Belongs to the relA/spoT family.</text>
</comment>
<dbReference type="InterPro" id="IPR003607">
    <property type="entry name" value="HD/PDEase_dom"/>
</dbReference>
<name>A0ABS1GFB1_9AQUI</name>
<dbReference type="InterPro" id="IPR006674">
    <property type="entry name" value="HD_domain"/>
</dbReference>
<dbReference type="PANTHER" id="PTHR21262:SF31">
    <property type="entry name" value="GTP PYROPHOSPHOKINASE"/>
    <property type="match status" value="1"/>
</dbReference>
<comment type="function">
    <text evidence="2">In eubacteria ppGpp (guanosine 3'-diphosphate 5'-diphosphate) is a mediator of the stringent response that coordinates a variety of cellular activities in response to changes in nutritional abundance.</text>
</comment>
<dbReference type="Gene3D" id="3.30.460.10">
    <property type="entry name" value="Beta Polymerase, domain 2"/>
    <property type="match status" value="1"/>
</dbReference>
<evidence type="ECO:0000256" key="2">
    <source>
        <dbReference type="RuleBase" id="RU003847"/>
    </source>
</evidence>
<dbReference type="InterPro" id="IPR007685">
    <property type="entry name" value="RelA_SpoT"/>
</dbReference>
<evidence type="ECO:0000259" key="5">
    <source>
        <dbReference type="PROSITE" id="PS51880"/>
    </source>
</evidence>
<evidence type="ECO:0000256" key="1">
    <source>
        <dbReference type="ARBA" id="ARBA00025704"/>
    </source>
</evidence>
<dbReference type="Pfam" id="PF19296">
    <property type="entry name" value="RelA_AH_RIS"/>
    <property type="match status" value="1"/>
</dbReference>
<dbReference type="CDD" id="cd05399">
    <property type="entry name" value="NT_Rel-Spo_like"/>
    <property type="match status" value="1"/>
</dbReference>
<dbReference type="Pfam" id="PF02824">
    <property type="entry name" value="TGS"/>
    <property type="match status" value="1"/>
</dbReference>
<dbReference type="InterPro" id="IPR033655">
    <property type="entry name" value="TGS_RelA/SpoT"/>
</dbReference>
<accession>A0ABS1GFB1</accession>
<dbReference type="SMART" id="SM00954">
    <property type="entry name" value="RelA_SpoT"/>
    <property type="match status" value="1"/>
</dbReference>
<reference evidence="6 7" key="1">
    <citation type="journal article" date="2021" name="Syst. Appl. Microbiol.">
        <title>Persephonella atlantica sp. nov.: How to adapt to physico-chemical gradients in high temperature hydrothermal habitats.</title>
        <authorList>
            <person name="Francois D.X."/>
            <person name="Godfroy A."/>
            <person name="Mathien C."/>
            <person name="Aube J."/>
            <person name="Cathalot C."/>
            <person name="Lesongeur F."/>
            <person name="L'Haridon S."/>
            <person name="Philippon X."/>
            <person name="Roussel E.G."/>
        </authorList>
    </citation>
    <scope>NUCLEOTIDE SEQUENCE [LARGE SCALE GENOMIC DNA]</scope>
    <source>
        <strain evidence="6 7">MO1340</strain>
    </source>
</reference>
<dbReference type="SUPFAM" id="SSF109604">
    <property type="entry name" value="HD-domain/PDEase-like"/>
    <property type="match status" value="1"/>
</dbReference>
<dbReference type="CDD" id="cd04876">
    <property type="entry name" value="ACT_RelA-SpoT"/>
    <property type="match status" value="1"/>
</dbReference>
<dbReference type="Gene3D" id="1.10.3210.10">
    <property type="entry name" value="Hypothetical protein af1432"/>
    <property type="match status" value="1"/>
</dbReference>
<feature type="domain" description="HD" evidence="4">
    <location>
        <begin position="50"/>
        <end position="149"/>
    </location>
</feature>
<dbReference type="Gene3D" id="3.30.70.260">
    <property type="match status" value="1"/>
</dbReference>
<dbReference type="InterPro" id="IPR012675">
    <property type="entry name" value="Beta-grasp_dom_sf"/>
</dbReference>
<keyword evidence="7" id="KW-1185">Reference proteome</keyword>
<sequence>MIKTLEKQPSDELINKLSYLTEDDIEEIKRTVEFIKRKHEGQFRKSGEPYYIHPIEAAKTLAELKLDKTSIIAALLHDVVEDTDTTLEEIREHFGDVVAKIVDGVTKIGKYQFQSREEAEAENFRKMIVSMAEDIRVILVKLADRLHNIRTLDPLPEEKKKRIARETLEIYAPLAARLGLWRIKSELEDRSFMYTNPEDYKKITTYIAESKDKQERFLSEEIVPKIKEILDTHNIKGEIQYRTKHIYSIYEKTIRKGISLSDIYDIYGIRIILNSVKECYLVLGLIHSVWSPVPGRFKDYISLPKSNMYQALHTTVVGPRGKFVEIQIKTHQMHRIAEEGIAAHWRYKGGKYLSEKDLNSFTWLRNILDSIKENSSKELISSVKGDLSNEEIFVFTPKGDLIKLPFGSTPVDFAYAIHTQVGHRTSGAKVNGKLVPLDTKLKNGDVVEIITAKYHKPSRDWLKFVVTSKAKTNIKQYLSRLEKKKALRFGEKLLDKFLKKTGMSIAELTEEEKKRLIDRFSFKTFDDFVMAVGEGKISPNKVVRFLRGETVKQKSQSGIKSTPDKDIAIEVDGISNILSTIAKCCCPIPGDEILGVIVKGKGISIHSKSCPNAQKILETEPERAINAVWKSELNNTVFPAFLRIITKDKPGLLASVSSVIASTKTNISGANIRTRRDGKAVMDVKISVKNLEHLQKIIRLISSIKDVEQVMRVCKKNNYL</sequence>
<proteinExistence type="inferred from homology"/>
<dbReference type="InterPro" id="IPR002912">
    <property type="entry name" value="ACT_dom"/>
</dbReference>
<gene>
    <name evidence="6" type="ORF">GWK41_00325</name>
</gene>
<dbReference type="SMART" id="SM00471">
    <property type="entry name" value="HDc"/>
    <property type="match status" value="1"/>
</dbReference>